<reference evidence="1" key="1">
    <citation type="journal article" date="2022" name="Plant J.">
        <title>Strategies of tolerance reflected in two North American maple genomes.</title>
        <authorList>
            <person name="McEvoy S.L."/>
            <person name="Sezen U.U."/>
            <person name="Trouern-Trend A."/>
            <person name="McMahon S.M."/>
            <person name="Schaberg P.G."/>
            <person name="Yang J."/>
            <person name="Wegrzyn J.L."/>
            <person name="Swenson N.G."/>
        </authorList>
    </citation>
    <scope>NUCLEOTIDE SEQUENCE</scope>
    <source>
        <strain evidence="1">NS2018</strain>
    </source>
</reference>
<protein>
    <submittedName>
        <fullName evidence="1">Uncharacterized protein</fullName>
    </submittedName>
</protein>
<organism evidence="1 2">
    <name type="scientific">Acer saccharum</name>
    <name type="common">Sugar maple</name>
    <dbReference type="NCBI Taxonomy" id="4024"/>
    <lineage>
        <taxon>Eukaryota</taxon>
        <taxon>Viridiplantae</taxon>
        <taxon>Streptophyta</taxon>
        <taxon>Embryophyta</taxon>
        <taxon>Tracheophyta</taxon>
        <taxon>Spermatophyta</taxon>
        <taxon>Magnoliopsida</taxon>
        <taxon>eudicotyledons</taxon>
        <taxon>Gunneridae</taxon>
        <taxon>Pentapetalae</taxon>
        <taxon>rosids</taxon>
        <taxon>malvids</taxon>
        <taxon>Sapindales</taxon>
        <taxon>Sapindaceae</taxon>
        <taxon>Hippocastanoideae</taxon>
        <taxon>Acereae</taxon>
        <taxon>Acer</taxon>
    </lineage>
</organism>
<proteinExistence type="predicted"/>
<dbReference type="Proteomes" id="UP001168877">
    <property type="component" value="Unassembled WGS sequence"/>
</dbReference>
<dbReference type="EMBL" id="JAUESC010000387">
    <property type="protein sequence ID" value="KAK0574578.1"/>
    <property type="molecule type" value="Genomic_DNA"/>
</dbReference>
<gene>
    <name evidence="1" type="ORF">LWI29_025690</name>
</gene>
<keyword evidence="2" id="KW-1185">Reference proteome</keyword>
<evidence type="ECO:0000313" key="1">
    <source>
        <dbReference type="EMBL" id="KAK0574578.1"/>
    </source>
</evidence>
<evidence type="ECO:0000313" key="2">
    <source>
        <dbReference type="Proteomes" id="UP001168877"/>
    </source>
</evidence>
<name>A0AA39RIZ0_ACESA</name>
<reference evidence="1" key="2">
    <citation type="submission" date="2023-06" db="EMBL/GenBank/DDBJ databases">
        <authorList>
            <person name="Swenson N.G."/>
            <person name="Wegrzyn J.L."/>
            <person name="Mcevoy S.L."/>
        </authorList>
    </citation>
    <scope>NUCLEOTIDE SEQUENCE</scope>
    <source>
        <strain evidence="1">NS2018</strain>
        <tissue evidence="1">Leaf</tissue>
    </source>
</reference>
<sequence>MDHSSSDDSAGSSTIGPFPLGSCSESLLMLSSGHLHSCTILSSIFVNHRTSRSWLLLLSCAHIESNPPQTLESALKSENPNSQRLLEEVVRSLRSSRSICKNPLCRLFDTEWILRLSMLWL</sequence>
<dbReference type="AlphaFoldDB" id="A0AA39RIZ0"/>
<accession>A0AA39RIZ0</accession>
<comment type="caution">
    <text evidence="1">The sequence shown here is derived from an EMBL/GenBank/DDBJ whole genome shotgun (WGS) entry which is preliminary data.</text>
</comment>